<dbReference type="InterPro" id="IPR009571">
    <property type="entry name" value="SUR7/Rim9-like_fungi"/>
</dbReference>
<proteinExistence type="predicted"/>
<dbReference type="InParanoid" id="A0A067Q3H2"/>
<organism evidence="6 7">
    <name type="scientific">Jaapia argillacea MUCL 33604</name>
    <dbReference type="NCBI Taxonomy" id="933084"/>
    <lineage>
        <taxon>Eukaryota</taxon>
        <taxon>Fungi</taxon>
        <taxon>Dikarya</taxon>
        <taxon>Basidiomycota</taxon>
        <taxon>Agaricomycotina</taxon>
        <taxon>Agaricomycetes</taxon>
        <taxon>Agaricomycetidae</taxon>
        <taxon>Jaapiales</taxon>
        <taxon>Jaapiaceae</taxon>
        <taxon>Jaapia</taxon>
    </lineage>
</organism>
<dbReference type="STRING" id="933084.A0A067Q3H2"/>
<feature type="transmembrane region" description="Helical" evidence="5">
    <location>
        <begin position="194"/>
        <end position="217"/>
    </location>
</feature>
<dbReference type="EMBL" id="KL197713">
    <property type="protein sequence ID" value="KDQ60710.1"/>
    <property type="molecule type" value="Genomic_DNA"/>
</dbReference>
<dbReference type="Proteomes" id="UP000027265">
    <property type="component" value="Unassembled WGS sequence"/>
</dbReference>
<dbReference type="PANTHER" id="PTHR28013:SF3">
    <property type="entry name" value="PROTEIN DCV1-RELATED"/>
    <property type="match status" value="1"/>
</dbReference>
<keyword evidence="4 5" id="KW-0472">Membrane</keyword>
<evidence type="ECO:0000256" key="4">
    <source>
        <dbReference type="ARBA" id="ARBA00023136"/>
    </source>
</evidence>
<dbReference type="GO" id="GO:0035838">
    <property type="term" value="C:growing cell tip"/>
    <property type="evidence" value="ECO:0007669"/>
    <property type="project" value="TreeGrafter"/>
</dbReference>
<evidence type="ECO:0000313" key="6">
    <source>
        <dbReference type="EMBL" id="KDQ60710.1"/>
    </source>
</evidence>
<dbReference type="GO" id="GO:0005886">
    <property type="term" value="C:plasma membrane"/>
    <property type="evidence" value="ECO:0007669"/>
    <property type="project" value="InterPro"/>
</dbReference>
<name>A0A067Q3H2_9AGAM</name>
<keyword evidence="3 5" id="KW-1133">Transmembrane helix</keyword>
<sequence length="230" mass="24176">MLAAIAPVLIFIAFLLLLLVSLSVPITKTIYLFRLVARVVEGAFGVNATATGSARFGVWGYCVSPVDVSALGHSESTVAECSKAHLGLTFDSTLASALHVSNYQNLISRATTAVFVLHPIACGLAFLALLASLLMVLPRREPSRGASILTLLLGILAAFVTTVIFLVDVIGIAIVRSKVHSATSGELTLSWGNAVWMVLGATIALWLSLLGACAGICGHRRRRSAKGATY</sequence>
<evidence type="ECO:0000256" key="3">
    <source>
        <dbReference type="ARBA" id="ARBA00022989"/>
    </source>
</evidence>
<evidence type="ECO:0000256" key="2">
    <source>
        <dbReference type="ARBA" id="ARBA00022692"/>
    </source>
</evidence>
<dbReference type="Pfam" id="PF06687">
    <property type="entry name" value="SUR7"/>
    <property type="match status" value="1"/>
</dbReference>
<feature type="transmembrane region" description="Helical" evidence="5">
    <location>
        <begin position="149"/>
        <end position="174"/>
    </location>
</feature>
<feature type="transmembrane region" description="Helical" evidence="5">
    <location>
        <begin position="115"/>
        <end position="137"/>
    </location>
</feature>
<keyword evidence="7" id="KW-1185">Reference proteome</keyword>
<dbReference type="HOGENOM" id="CLU_076420_2_0_1"/>
<dbReference type="GO" id="GO:0032153">
    <property type="term" value="C:cell division site"/>
    <property type="evidence" value="ECO:0007669"/>
    <property type="project" value="TreeGrafter"/>
</dbReference>
<dbReference type="PANTHER" id="PTHR28013">
    <property type="entry name" value="PROTEIN DCV1-RELATED"/>
    <property type="match status" value="1"/>
</dbReference>
<evidence type="ECO:0008006" key="8">
    <source>
        <dbReference type="Google" id="ProtNLM"/>
    </source>
</evidence>
<dbReference type="AlphaFoldDB" id="A0A067Q3H2"/>
<accession>A0A067Q3H2</accession>
<dbReference type="InterPro" id="IPR051380">
    <property type="entry name" value="pH-response_reg_palI/RIM9"/>
</dbReference>
<protein>
    <recommendedName>
        <fullName evidence="8">Pali-domain-containing protein</fullName>
    </recommendedName>
</protein>
<evidence type="ECO:0000256" key="1">
    <source>
        <dbReference type="ARBA" id="ARBA00004141"/>
    </source>
</evidence>
<gene>
    <name evidence="6" type="ORF">JAAARDRAFT_31686</name>
</gene>
<keyword evidence="2 5" id="KW-0812">Transmembrane</keyword>
<reference evidence="7" key="1">
    <citation type="journal article" date="2014" name="Proc. Natl. Acad. Sci. U.S.A.">
        <title>Extensive sampling of basidiomycete genomes demonstrates inadequacy of the white-rot/brown-rot paradigm for wood decay fungi.</title>
        <authorList>
            <person name="Riley R."/>
            <person name="Salamov A.A."/>
            <person name="Brown D.W."/>
            <person name="Nagy L.G."/>
            <person name="Floudas D."/>
            <person name="Held B.W."/>
            <person name="Levasseur A."/>
            <person name="Lombard V."/>
            <person name="Morin E."/>
            <person name="Otillar R."/>
            <person name="Lindquist E.A."/>
            <person name="Sun H."/>
            <person name="LaButti K.M."/>
            <person name="Schmutz J."/>
            <person name="Jabbour D."/>
            <person name="Luo H."/>
            <person name="Baker S.E."/>
            <person name="Pisabarro A.G."/>
            <person name="Walton J.D."/>
            <person name="Blanchette R.A."/>
            <person name="Henrissat B."/>
            <person name="Martin F."/>
            <person name="Cullen D."/>
            <person name="Hibbett D.S."/>
            <person name="Grigoriev I.V."/>
        </authorList>
    </citation>
    <scope>NUCLEOTIDE SEQUENCE [LARGE SCALE GENOMIC DNA]</scope>
    <source>
        <strain evidence="7">MUCL 33604</strain>
    </source>
</reference>
<evidence type="ECO:0000256" key="5">
    <source>
        <dbReference type="SAM" id="Phobius"/>
    </source>
</evidence>
<comment type="subcellular location">
    <subcellularLocation>
        <location evidence="1">Membrane</location>
        <topology evidence="1">Multi-pass membrane protein</topology>
    </subcellularLocation>
</comment>
<evidence type="ECO:0000313" key="7">
    <source>
        <dbReference type="Proteomes" id="UP000027265"/>
    </source>
</evidence>
<dbReference type="OrthoDB" id="2354757at2759"/>